<reference evidence="2 3" key="1">
    <citation type="submission" date="2011-02" db="EMBL/GenBank/DDBJ databases">
        <title>The Genome Sequence of Sphaeroforma arctica JP610.</title>
        <authorList>
            <consortium name="The Broad Institute Genome Sequencing Platform"/>
            <person name="Russ C."/>
            <person name="Cuomo C."/>
            <person name="Young S.K."/>
            <person name="Zeng Q."/>
            <person name="Gargeya S."/>
            <person name="Alvarado L."/>
            <person name="Berlin A."/>
            <person name="Chapman S.B."/>
            <person name="Chen Z."/>
            <person name="Freedman E."/>
            <person name="Gellesch M."/>
            <person name="Goldberg J."/>
            <person name="Griggs A."/>
            <person name="Gujja S."/>
            <person name="Heilman E."/>
            <person name="Heiman D."/>
            <person name="Howarth C."/>
            <person name="Mehta T."/>
            <person name="Neiman D."/>
            <person name="Pearson M."/>
            <person name="Roberts A."/>
            <person name="Saif S."/>
            <person name="Shea T."/>
            <person name="Shenoy N."/>
            <person name="Sisk P."/>
            <person name="Stolte C."/>
            <person name="Sykes S."/>
            <person name="White J."/>
            <person name="Yandava C."/>
            <person name="Burger G."/>
            <person name="Gray M.W."/>
            <person name="Holland P.W.H."/>
            <person name="King N."/>
            <person name="Lang F.B.F."/>
            <person name="Roger A.J."/>
            <person name="Ruiz-Trillo I."/>
            <person name="Haas B."/>
            <person name="Nusbaum C."/>
            <person name="Birren B."/>
        </authorList>
    </citation>
    <scope>NUCLEOTIDE SEQUENCE [LARGE SCALE GENOMIC DNA]</scope>
    <source>
        <strain evidence="2 3">JP610</strain>
    </source>
</reference>
<name>A0A0L0GFJ7_9EUKA</name>
<evidence type="ECO:0000313" key="3">
    <source>
        <dbReference type="Proteomes" id="UP000054560"/>
    </source>
</evidence>
<sequence length="158" mass="18087">MKVEFELADDEYRVTAARTLQHVFEMNIDIYKPEYKSTILFKGMGEYDDVENEITIGESSEAEVLVTYLGDSDEERTVVANVEVNHRHWIVSGHDQRRLALSKNERQGRFGIVLIPLSVGQIFVPRVAMYESVTEGNSLVPCQGVYVLCYVEVCMCWK</sequence>
<proteinExistence type="predicted"/>
<feature type="domain" description="TRAPPC10/Trs130 C-terminal" evidence="1">
    <location>
        <begin position="72"/>
        <end position="133"/>
    </location>
</feature>
<keyword evidence="3" id="KW-1185">Reference proteome</keyword>
<organism evidence="2 3">
    <name type="scientific">Sphaeroforma arctica JP610</name>
    <dbReference type="NCBI Taxonomy" id="667725"/>
    <lineage>
        <taxon>Eukaryota</taxon>
        <taxon>Ichthyosporea</taxon>
        <taxon>Ichthyophonida</taxon>
        <taxon>Sphaeroforma</taxon>
    </lineage>
</organism>
<accession>A0A0L0GFJ7</accession>
<dbReference type="EMBL" id="KQ241603">
    <property type="protein sequence ID" value="KNC87619.1"/>
    <property type="molecule type" value="Genomic_DNA"/>
</dbReference>
<dbReference type="RefSeq" id="XP_014161521.1">
    <property type="nucleotide sequence ID" value="XM_014306046.1"/>
</dbReference>
<evidence type="ECO:0000313" key="2">
    <source>
        <dbReference type="EMBL" id="KNC87619.1"/>
    </source>
</evidence>
<dbReference type="InterPro" id="IPR022233">
    <property type="entry name" value="TRAPPC10/Trs130_C"/>
</dbReference>
<dbReference type="Proteomes" id="UP000054560">
    <property type="component" value="Unassembled WGS sequence"/>
</dbReference>
<dbReference type="GeneID" id="25900754"/>
<dbReference type="Pfam" id="PF12584">
    <property type="entry name" value="TRAPPC10"/>
    <property type="match status" value="1"/>
</dbReference>
<dbReference type="AlphaFoldDB" id="A0A0L0GFJ7"/>
<evidence type="ECO:0000259" key="1">
    <source>
        <dbReference type="Pfam" id="PF12584"/>
    </source>
</evidence>
<gene>
    <name evidence="2" type="ORF">SARC_00250</name>
</gene>
<protein>
    <recommendedName>
        <fullName evidence="1">TRAPPC10/Trs130 C-terminal domain-containing protein</fullName>
    </recommendedName>
</protein>